<evidence type="ECO:0000256" key="4">
    <source>
        <dbReference type="SAM" id="MobiDB-lite"/>
    </source>
</evidence>
<sequence length="393" mass="41597">MASDSDRAVDIRVGKGVSRRSVMQKLGAVAAVGSLSGLAGCSTLQRDDDDGNDGGGGNGGGGNGDVPEYQLVELNPPPTDLNFGEEPPERHITMVTHDASTSFFDPTIAGLHDAASQVGWSANFTGPSSGFSVEDQVSILESTVDSGPDVIATSIADPSAYDNVIERALDNDIPIVLYNTNALTRDEMRDKYGQALAYAGQDQVAAGYVCGLAMLERLPDDAGLVTPGLSDPGHDALSARADGMEMAIENEGDGIELTERLNYSDDSNEGISSVENHLTANTDVDGIMGADAYTWFIGNAIENQDMAGEVTAGGFDLTNETLDHISNDTLQYTIGQDPYSQGYIPTIQMFAYMDRGMPPKDYPTGAEVIDTENIDFATERSGGWGDLREFHGA</sequence>
<dbReference type="SUPFAM" id="SSF53822">
    <property type="entry name" value="Periplasmic binding protein-like I"/>
    <property type="match status" value="1"/>
</dbReference>
<evidence type="ECO:0000313" key="7">
    <source>
        <dbReference type="Proteomes" id="UP001321018"/>
    </source>
</evidence>
<dbReference type="InterPro" id="IPR025997">
    <property type="entry name" value="SBP_2_dom"/>
</dbReference>
<dbReference type="PANTHER" id="PTHR46847:SF1">
    <property type="entry name" value="D-ALLOSE-BINDING PERIPLASMIC PROTEIN-RELATED"/>
    <property type="match status" value="1"/>
</dbReference>
<dbReference type="EMBL" id="JAOPKA010000020">
    <property type="protein sequence ID" value="MCU4744007.1"/>
    <property type="molecule type" value="Genomic_DNA"/>
</dbReference>
<dbReference type="RefSeq" id="WP_338005816.1">
    <property type="nucleotide sequence ID" value="NZ_JAOPKA010000020.1"/>
</dbReference>
<feature type="domain" description="Periplasmic binding protein" evidence="5">
    <location>
        <begin position="92"/>
        <end position="353"/>
    </location>
</feature>
<comment type="subcellular location">
    <subcellularLocation>
        <location evidence="1">Cell envelope</location>
    </subcellularLocation>
</comment>
<accession>A0AAP3E4D6</accession>
<dbReference type="Proteomes" id="UP001321018">
    <property type="component" value="Unassembled WGS sequence"/>
</dbReference>
<evidence type="ECO:0000256" key="2">
    <source>
        <dbReference type="ARBA" id="ARBA00007639"/>
    </source>
</evidence>
<dbReference type="PANTHER" id="PTHR46847">
    <property type="entry name" value="D-ALLOSE-BINDING PERIPLASMIC PROTEIN-RELATED"/>
    <property type="match status" value="1"/>
</dbReference>
<keyword evidence="3" id="KW-0732">Signal</keyword>
<comment type="caution">
    <text evidence="6">The sequence shown here is derived from an EMBL/GenBank/DDBJ whole genome shotgun (WGS) entry which is preliminary data.</text>
</comment>
<evidence type="ECO:0000259" key="5">
    <source>
        <dbReference type="Pfam" id="PF13407"/>
    </source>
</evidence>
<dbReference type="Pfam" id="PF13407">
    <property type="entry name" value="Peripla_BP_4"/>
    <property type="match status" value="1"/>
</dbReference>
<name>A0AAP3E4D6_9EURY</name>
<comment type="similarity">
    <text evidence="2">Belongs to the bacterial solute-binding protein 2 family.</text>
</comment>
<gene>
    <name evidence="6" type="ORF">OB960_21740</name>
</gene>
<dbReference type="Gene3D" id="3.40.50.2300">
    <property type="match status" value="2"/>
</dbReference>
<proteinExistence type="inferred from homology"/>
<evidence type="ECO:0000256" key="3">
    <source>
        <dbReference type="ARBA" id="ARBA00022729"/>
    </source>
</evidence>
<organism evidence="6 7">
    <name type="scientific">Natronoglomus mannanivorans</name>
    <dbReference type="NCBI Taxonomy" id="2979990"/>
    <lineage>
        <taxon>Archaea</taxon>
        <taxon>Methanobacteriati</taxon>
        <taxon>Methanobacteriota</taxon>
        <taxon>Stenosarchaea group</taxon>
        <taxon>Halobacteria</taxon>
        <taxon>Halobacteriales</taxon>
        <taxon>Natrialbaceae</taxon>
        <taxon>Natronoglomus</taxon>
    </lineage>
</organism>
<evidence type="ECO:0000256" key="1">
    <source>
        <dbReference type="ARBA" id="ARBA00004196"/>
    </source>
</evidence>
<evidence type="ECO:0000313" key="6">
    <source>
        <dbReference type="EMBL" id="MCU4744007.1"/>
    </source>
</evidence>
<feature type="region of interest" description="Disordered" evidence="4">
    <location>
        <begin position="40"/>
        <end position="69"/>
    </location>
</feature>
<dbReference type="AlphaFoldDB" id="A0AAP3E4D6"/>
<protein>
    <submittedName>
        <fullName evidence="6">Substrate-binding domain-containing protein</fullName>
    </submittedName>
</protein>
<dbReference type="InterPro" id="IPR028082">
    <property type="entry name" value="Peripla_BP_I"/>
</dbReference>
<feature type="compositionally biased region" description="Gly residues" evidence="4">
    <location>
        <begin position="53"/>
        <end position="64"/>
    </location>
</feature>
<reference evidence="6" key="1">
    <citation type="submission" date="2022-09" db="EMBL/GenBank/DDBJ databases">
        <title>Enrichment on poylsaccharides allowed isolation of novel metabolic and taxonomic groups of Haloarchaea.</title>
        <authorList>
            <person name="Sorokin D.Y."/>
            <person name="Elcheninov A.G."/>
            <person name="Khizhniak T.V."/>
            <person name="Kolganova T.V."/>
            <person name="Kublanov I.V."/>
        </authorList>
    </citation>
    <scope>NUCLEOTIDE SEQUENCE</scope>
    <source>
        <strain evidence="6">AArc-xg1-1</strain>
    </source>
</reference>
<dbReference type="GO" id="GO:0030246">
    <property type="term" value="F:carbohydrate binding"/>
    <property type="evidence" value="ECO:0007669"/>
    <property type="project" value="UniProtKB-ARBA"/>
</dbReference>